<name>A0A8D2J8D4_VARKO</name>
<dbReference type="InterPro" id="IPR055356">
    <property type="entry name" value="ZP-N"/>
</dbReference>
<dbReference type="Gene3D" id="2.60.120.290">
    <property type="entry name" value="Spermadhesin, CUB domain"/>
    <property type="match status" value="1"/>
</dbReference>
<evidence type="ECO:0000256" key="1">
    <source>
        <dbReference type="ARBA" id="ARBA00022729"/>
    </source>
</evidence>
<keyword evidence="3" id="KW-1015">Disulfide bond</keyword>
<keyword evidence="6" id="KW-0812">Transmembrane</keyword>
<proteinExistence type="predicted"/>
<evidence type="ECO:0000256" key="6">
    <source>
        <dbReference type="SAM" id="Phobius"/>
    </source>
</evidence>
<dbReference type="FunFam" id="2.60.40.4100:FF:000005">
    <property type="entry name" value="Deleted in malignant brain tumors 1"/>
    <property type="match status" value="1"/>
</dbReference>
<dbReference type="InterPro" id="IPR000859">
    <property type="entry name" value="CUB_dom"/>
</dbReference>
<keyword evidence="2" id="KW-0677">Repeat</keyword>
<dbReference type="OMA" id="CEMEYNS"/>
<evidence type="ECO:0000256" key="2">
    <source>
        <dbReference type="ARBA" id="ARBA00022737"/>
    </source>
</evidence>
<keyword evidence="6" id="KW-1133">Transmembrane helix</keyword>
<dbReference type="InterPro" id="IPR055355">
    <property type="entry name" value="ZP-C"/>
</dbReference>
<evidence type="ECO:0000313" key="9">
    <source>
        <dbReference type="Ensembl" id="ENSVKKP00000010976.1"/>
    </source>
</evidence>
<accession>A0A8D2J8D4</accession>
<dbReference type="Pfam" id="PF00100">
    <property type="entry name" value="Zona_pellucida"/>
    <property type="match status" value="1"/>
</dbReference>
<protein>
    <recommendedName>
        <fullName evidence="11">CUZD1 protein</fullName>
    </recommendedName>
</protein>
<keyword evidence="4" id="KW-0325">Glycoprotein</keyword>
<dbReference type="SUPFAM" id="SSF49854">
    <property type="entry name" value="Spermadhesin, CUB domain"/>
    <property type="match status" value="1"/>
</dbReference>
<dbReference type="InterPro" id="IPR001507">
    <property type="entry name" value="ZP_dom"/>
</dbReference>
<evidence type="ECO:0000256" key="5">
    <source>
        <dbReference type="PROSITE-ProRule" id="PRU00059"/>
    </source>
</evidence>
<dbReference type="Pfam" id="PF23344">
    <property type="entry name" value="ZP-N"/>
    <property type="match status" value="1"/>
</dbReference>
<dbReference type="InterPro" id="IPR042235">
    <property type="entry name" value="ZP-C_dom"/>
</dbReference>
<feature type="transmembrane region" description="Helical" evidence="6">
    <location>
        <begin position="470"/>
        <end position="494"/>
    </location>
</feature>
<dbReference type="Pfam" id="PF00431">
    <property type="entry name" value="CUB"/>
    <property type="match status" value="1"/>
</dbReference>
<keyword evidence="1" id="KW-0732">Signal</keyword>
<dbReference type="FunFam" id="2.60.120.290:FF:000004">
    <property type="entry name" value="Metalloendopeptidase"/>
    <property type="match status" value="1"/>
</dbReference>
<dbReference type="PANTHER" id="PTHR14002">
    <property type="entry name" value="ENDOGLIN/TGF-BETA RECEPTOR TYPE III"/>
    <property type="match status" value="1"/>
</dbReference>
<evidence type="ECO:0000313" key="10">
    <source>
        <dbReference type="Proteomes" id="UP000694545"/>
    </source>
</evidence>
<dbReference type="PANTHER" id="PTHR14002:SF27">
    <property type="entry name" value="CUB AND ZONA PELLUCIDA-LIKE DOMAIN-CONTAINING PROTEIN 1"/>
    <property type="match status" value="1"/>
</dbReference>
<reference evidence="9" key="2">
    <citation type="submission" date="2025-09" db="UniProtKB">
        <authorList>
            <consortium name="Ensembl"/>
        </authorList>
    </citation>
    <scope>IDENTIFICATION</scope>
</reference>
<dbReference type="SMART" id="SM00042">
    <property type="entry name" value="CUB"/>
    <property type="match status" value="1"/>
</dbReference>
<dbReference type="Proteomes" id="UP000694545">
    <property type="component" value="Unplaced"/>
</dbReference>
<keyword evidence="6" id="KW-0472">Membrane</keyword>
<evidence type="ECO:0000256" key="4">
    <source>
        <dbReference type="ARBA" id="ARBA00023180"/>
    </source>
</evidence>
<feature type="domain" description="CUB" evidence="7">
    <location>
        <begin position="61"/>
        <end position="172"/>
    </location>
</feature>
<dbReference type="Ensembl" id="ENSVKKT00000011239.1">
    <property type="protein sequence ID" value="ENSVKKP00000010976.1"/>
    <property type="gene ID" value="ENSVKKG00000007693.1"/>
</dbReference>
<comment type="caution">
    <text evidence="5">Lacks conserved residue(s) required for the propagation of feature annotation.</text>
</comment>
<dbReference type="Gene3D" id="2.60.40.4100">
    <property type="entry name" value="Zona pellucida, ZP-C domain"/>
    <property type="match status" value="1"/>
</dbReference>
<reference evidence="9" key="1">
    <citation type="submission" date="2025-08" db="UniProtKB">
        <authorList>
            <consortium name="Ensembl"/>
        </authorList>
    </citation>
    <scope>IDENTIFICATION</scope>
</reference>
<dbReference type="CDD" id="cd00041">
    <property type="entry name" value="CUB"/>
    <property type="match status" value="1"/>
</dbReference>
<evidence type="ECO:0000259" key="8">
    <source>
        <dbReference type="PROSITE" id="PS51034"/>
    </source>
</evidence>
<organism evidence="9 10">
    <name type="scientific">Varanus komodoensis</name>
    <name type="common">Komodo dragon</name>
    <dbReference type="NCBI Taxonomy" id="61221"/>
    <lineage>
        <taxon>Eukaryota</taxon>
        <taxon>Metazoa</taxon>
        <taxon>Chordata</taxon>
        <taxon>Craniata</taxon>
        <taxon>Vertebrata</taxon>
        <taxon>Euteleostomi</taxon>
        <taxon>Lepidosauria</taxon>
        <taxon>Squamata</taxon>
        <taxon>Bifurcata</taxon>
        <taxon>Unidentata</taxon>
        <taxon>Episquamata</taxon>
        <taxon>Toxicofera</taxon>
        <taxon>Anguimorpha</taxon>
        <taxon>Paleoanguimorpha</taxon>
        <taxon>Varanoidea</taxon>
        <taxon>Varanidae</taxon>
        <taxon>Varanus</taxon>
    </lineage>
</organism>
<dbReference type="AlphaFoldDB" id="A0A8D2J8D4"/>
<evidence type="ECO:0000259" key="7">
    <source>
        <dbReference type="PROSITE" id="PS01180"/>
    </source>
</evidence>
<dbReference type="PROSITE" id="PS01180">
    <property type="entry name" value="CUB"/>
    <property type="match status" value="1"/>
</dbReference>
<dbReference type="InterPro" id="IPR035914">
    <property type="entry name" value="Sperma_CUB_dom_sf"/>
</dbReference>
<dbReference type="Gene3D" id="2.60.40.3210">
    <property type="entry name" value="Zona pellucida, ZP-N domain"/>
    <property type="match status" value="1"/>
</dbReference>
<keyword evidence="10" id="KW-1185">Reference proteome</keyword>
<sequence>GPSTNASLLGRVCNNHNSVPVFQSSFGSITFRISTDSTAFTRSIFAFYYFITPQLANIKNCGGFLTGPDGVFTSPNYPQSHPEFAYCVWHIQTEANSKINLTFNEIFLEIDQDCRFDFLAIYDGATTDSGLIKKVCGRTAPMFQSSSNVMTVVLSTDYANSYRGFSARYTSIPIPVGEPNTSLSCSSDMMTVTIRKAFMDSFGYNENDWSLIDPSCRPIALNPLVFHFPLKSCGTIKKSENNTISYINAVTASSKGAVITRKKDIEIVVKCIMENNSTAEVMYITERDIVQNTSSTGRYNLSMSFYESSSFSKPIVNYPYYVDLNQTLYVQVSLHSTDANLLVFVDTCTASPHSDLGSPKYELVRHGCAKDDTYGAYPVLEHYGRFRFSSFRFLQNDPSVYLRCEVLICDSTNTGTRCTQGCVSRKKREISSYKWKGDAIVGPIRLKRDHSSTGRSVFDHANQNTQSNNLYLLTFAVLAMNVVLLAGLVAKHFISQKAGYRYQKLQSS</sequence>
<evidence type="ECO:0008006" key="11">
    <source>
        <dbReference type="Google" id="ProtNLM"/>
    </source>
</evidence>
<evidence type="ECO:0000256" key="3">
    <source>
        <dbReference type="ARBA" id="ARBA00023157"/>
    </source>
</evidence>
<feature type="domain" description="ZP" evidence="8">
    <location>
        <begin position="184"/>
        <end position="425"/>
    </location>
</feature>
<dbReference type="SMART" id="SM00241">
    <property type="entry name" value="ZP"/>
    <property type="match status" value="1"/>
</dbReference>
<dbReference type="PROSITE" id="PS51034">
    <property type="entry name" value="ZP_2"/>
    <property type="match status" value="1"/>
</dbReference>